<dbReference type="EMBL" id="CP108318">
    <property type="protein sequence ID" value="WTW63523.1"/>
    <property type="molecule type" value="Genomic_DNA"/>
</dbReference>
<sequence length="57" mass="6322">MSDQMAWAKLYELALETAEKHGATIPDAARHVGAYGFFDRVTHSDDGWSLTWNGKPA</sequence>
<organism evidence="1">
    <name type="scientific">Streptomyces sp. NBC_00003</name>
    <dbReference type="NCBI Taxonomy" id="2903608"/>
    <lineage>
        <taxon>Bacteria</taxon>
        <taxon>Bacillati</taxon>
        <taxon>Actinomycetota</taxon>
        <taxon>Actinomycetes</taxon>
        <taxon>Kitasatosporales</taxon>
        <taxon>Streptomycetaceae</taxon>
        <taxon>Streptomyces</taxon>
    </lineage>
</organism>
<evidence type="ECO:0000313" key="1">
    <source>
        <dbReference type="EMBL" id="WTW63523.1"/>
    </source>
</evidence>
<gene>
    <name evidence="1" type="ORF">OG549_24320</name>
</gene>
<reference evidence="1" key="1">
    <citation type="submission" date="2022-10" db="EMBL/GenBank/DDBJ databases">
        <title>The complete genomes of actinobacterial strains from the NBC collection.</title>
        <authorList>
            <person name="Joergensen T.S."/>
            <person name="Alvarez Arevalo M."/>
            <person name="Sterndorff E.B."/>
            <person name="Faurdal D."/>
            <person name="Vuksanovic O."/>
            <person name="Mourched A.-S."/>
            <person name="Charusanti P."/>
            <person name="Shaw S."/>
            <person name="Blin K."/>
            <person name="Weber T."/>
        </authorList>
    </citation>
    <scope>NUCLEOTIDE SEQUENCE</scope>
    <source>
        <strain evidence="1">NBC_00003</strain>
    </source>
</reference>
<name>A0AAU2V7S9_9ACTN</name>
<protein>
    <submittedName>
        <fullName evidence="1">Uncharacterized protein</fullName>
    </submittedName>
</protein>
<accession>A0AAU2V7S9</accession>
<dbReference type="AlphaFoldDB" id="A0AAU2V7S9"/>
<proteinExistence type="predicted"/>